<feature type="compositionally biased region" description="Polar residues" evidence="1">
    <location>
        <begin position="284"/>
        <end position="301"/>
    </location>
</feature>
<comment type="caution">
    <text evidence="3">The sequence shown here is derived from an EMBL/GenBank/DDBJ whole genome shotgun (WGS) entry which is preliminary data.</text>
</comment>
<keyword evidence="2" id="KW-0812">Transmembrane</keyword>
<evidence type="ECO:0000313" key="4">
    <source>
        <dbReference type="Proteomes" id="UP000308549"/>
    </source>
</evidence>
<feature type="region of interest" description="Disordered" evidence="1">
    <location>
        <begin position="1"/>
        <end position="22"/>
    </location>
</feature>
<feature type="compositionally biased region" description="Pro residues" evidence="1">
    <location>
        <begin position="335"/>
        <end position="348"/>
    </location>
</feature>
<feature type="transmembrane region" description="Helical" evidence="2">
    <location>
        <begin position="26"/>
        <end position="48"/>
    </location>
</feature>
<name>A0A4U0TRU1_9PEZI</name>
<keyword evidence="2" id="KW-0472">Membrane</keyword>
<dbReference type="EMBL" id="NAJL01000042">
    <property type="protein sequence ID" value="TKA24592.1"/>
    <property type="molecule type" value="Genomic_DNA"/>
</dbReference>
<dbReference type="Proteomes" id="UP000308549">
    <property type="component" value="Unassembled WGS sequence"/>
</dbReference>
<dbReference type="OrthoDB" id="3944567at2759"/>
<evidence type="ECO:0000313" key="3">
    <source>
        <dbReference type="EMBL" id="TKA24592.1"/>
    </source>
</evidence>
<reference evidence="3 4" key="1">
    <citation type="submission" date="2017-03" db="EMBL/GenBank/DDBJ databases">
        <title>Genomes of endolithic fungi from Antarctica.</title>
        <authorList>
            <person name="Coleine C."/>
            <person name="Masonjones S."/>
            <person name="Stajich J.E."/>
        </authorList>
    </citation>
    <scope>NUCLEOTIDE SEQUENCE [LARGE SCALE GENOMIC DNA]</scope>
    <source>
        <strain evidence="3 4">CCFEE 6315</strain>
    </source>
</reference>
<feature type="compositionally biased region" description="Basic and acidic residues" evidence="1">
    <location>
        <begin position="11"/>
        <end position="22"/>
    </location>
</feature>
<feature type="transmembrane region" description="Helical" evidence="2">
    <location>
        <begin position="166"/>
        <end position="183"/>
    </location>
</feature>
<accession>A0A4U0TRU1</accession>
<evidence type="ECO:0000256" key="2">
    <source>
        <dbReference type="SAM" id="Phobius"/>
    </source>
</evidence>
<feature type="region of interest" description="Disordered" evidence="1">
    <location>
        <begin position="384"/>
        <end position="411"/>
    </location>
</feature>
<feature type="region of interest" description="Disordered" evidence="1">
    <location>
        <begin position="270"/>
        <end position="371"/>
    </location>
</feature>
<dbReference type="AlphaFoldDB" id="A0A4U0TRU1"/>
<feature type="transmembrane region" description="Helical" evidence="2">
    <location>
        <begin position="68"/>
        <end position="91"/>
    </location>
</feature>
<feature type="transmembrane region" description="Helical" evidence="2">
    <location>
        <begin position="112"/>
        <end position="134"/>
    </location>
</feature>
<protein>
    <submittedName>
        <fullName evidence="3">Uncharacterized protein</fullName>
    </submittedName>
</protein>
<keyword evidence="4" id="KW-1185">Reference proteome</keyword>
<proteinExistence type="predicted"/>
<organism evidence="3 4">
    <name type="scientific">Salinomyces thailandicus</name>
    <dbReference type="NCBI Taxonomy" id="706561"/>
    <lineage>
        <taxon>Eukaryota</taxon>
        <taxon>Fungi</taxon>
        <taxon>Dikarya</taxon>
        <taxon>Ascomycota</taxon>
        <taxon>Pezizomycotina</taxon>
        <taxon>Dothideomycetes</taxon>
        <taxon>Dothideomycetidae</taxon>
        <taxon>Mycosphaerellales</taxon>
        <taxon>Teratosphaeriaceae</taxon>
        <taxon>Salinomyces</taxon>
    </lineage>
</organism>
<sequence>MRPASMPTTELSEKVRSRQRQDDGKATGHAAIVAFQHLLLWSSAFVLASEVYMLVIGAVTSELLPPAVLLLTSGGVSLLHIGLHGTVSMLLRRPQTRRSGDYRIPMQRLAKLLLRLAVTLWLVACGLNITLTIARQPYCIMSDDAAAAASELTNAGATCVVQRTGIGASLLAVLAASALFILMQKTSGPFRASLFGISPRDSLLLPLTLPYIAATDRRLLSSDLSFKCRSSSSLSITILLPTPRPSKPFSLPSCPEKALLGLGIYAPQTSISRTRPRTRTRTSFLNPRSSLSSIRTHTTMASRPSSSSPLPPLPAYFPHDHGNRGSNSTQTPKAFRPPRPPRPYPYDPYSPTASSAKPGLRLVPPSPNRDFSASRPLAVLLKTSGSQESLSSAYSRSTSGESRRASCRAPRPVALGEVGRSWSAGSCGSATTAARSPLGVMRLVGEPEVVVLGARDSRGRAGFSREDVCGREDEEVGGGWRC</sequence>
<feature type="compositionally biased region" description="Polar residues" evidence="1">
    <location>
        <begin position="384"/>
        <end position="400"/>
    </location>
</feature>
<gene>
    <name evidence="3" type="ORF">B0A50_06352</name>
</gene>
<evidence type="ECO:0000256" key="1">
    <source>
        <dbReference type="SAM" id="MobiDB-lite"/>
    </source>
</evidence>
<feature type="compositionally biased region" description="Polar residues" evidence="1">
    <location>
        <begin position="1"/>
        <end position="10"/>
    </location>
</feature>
<keyword evidence="2" id="KW-1133">Transmembrane helix</keyword>